<proteinExistence type="predicted"/>
<sequence>MNKRDRIMSLLERDSVPEIIPAAFFLHFDPSFHRGDAAVARHLEYFRRTDMDFVKIQYEHAFPQLSFLQHPQDWARMPFYDLSFYEEPLYVVKGLVRAAKAEAPVLLTLYSPFMLAGQAAGSQEKVVEHLQEDPEAVRKGLEIITESLRGFVRACIQAGLDGFYTSTQGGEAGRFTDPRLFETCVRPYDLTLMEEINRACPFNILHICDYHLPYADLTPFVNYPGHVVNCSLELTTGRIPPREVAARFGRPFMGGMDRKGVIARGTPEEIRQAVEAVCAEAPERFILGADCTLPSDTDWENIRVAIDAAHQYRRRNA</sequence>
<dbReference type="SUPFAM" id="SSF51726">
    <property type="entry name" value="UROD/MetE-like"/>
    <property type="match status" value="1"/>
</dbReference>
<comment type="caution">
    <text evidence="2">The sequence shown here is derived from an EMBL/GenBank/DDBJ whole genome shotgun (WGS) entry which is preliminary data.</text>
</comment>
<dbReference type="PANTHER" id="PTHR47099:SF1">
    <property type="entry name" value="METHYLCOBAMIDE:COM METHYLTRANSFERASE MTBA"/>
    <property type="match status" value="1"/>
</dbReference>
<evidence type="ECO:0000313" key="2">
    <source>
        <dbReference type="EMBL" id="HCE16403.1"/>
    </source>
</evidence>
<feature type="domain" description="Uroporphyrinogen decarboxylase (URO-D)" evidence="1">
    <location>
        <begin position="89"/>
        <end position="312"/>
    </location>
</feature>
<reference evidence="2 3" key="1">
    <citation type="journal article" date="2018" name="Nat. Biotechnol.">
        <title>A standardized bacterial taxonomy based on genome phylogeny substantially revises the tree of life.</title>
        <authorList>
            <person name="Parks D.H."/>
            <person name="Chuvochina M."/>
            <person name="Waite D.W."/>
            <person name="Rinke C."/>
            <person name="Skarshewski A."/>
            <person name="Chaumeil P.A."/>
            <person name="Hugenholtz P."/>
        </authorList>
    </citation>
    <scope>NUCLEOTIDE SEQUENCE [LARGE SCALE GENOMIC DNA]</scope>
    <source>
        <strain evidence="2">UBA8781</strain>
    </source>
</reference>
<dbReference type="STRING" id="229919.GCA_001050195_02597"/>
<dbReference type="Pfam" id="PF01208">
    <property type="entry name" value="URO-D"/>
    <property type="match status" value="1"/>
</dbReference>
<dbReference type="GO" id="GO:0004853">
    <property type="term" value="F:uroporphyrinogen decarboxylase activity"/>
    <property type="evidence" value="ECO:0007669"/>
    <property type="project" value="InterPro"/>
</dbReference>
<dbReference type="AlphaFoldDB" id="A0A3D1JD33"/>
<name>A0A3D1JD33_9CHLR</name>
<dbReference type="InterPro" id="IPR000257">
    <property type="entry name" value="Uroporphyrinogen_deCOase"/>
</dbReference>
<dbReference type="Gene3D" id="3.20.20.210">
    <property type="match status" value="1"/>
</dbReference>
<gene>
    <name evidence="2" type="ORF">DEQ80_00950</name>
</gene>
<evidence type="ECO:0000259" key="1">
    <source>
        <dbReference type="Pfam" id="PF01208"/>
    </source>
</evidence>
<evidence type="ECO:0000313" key="3">
    <source>
        <dbReference type="Proteomes" id="UP000264141"/>
    </source>
</evidence>
<accession>A0A3D1JD33</accession>
<dbReference type="Proteomes" id="UP000264141">
    <property type="component" value="Unassembled WGS sequence"/>
</dbReference>
<organism evidence="2 3">
    <name type="scientific">Anaerolinea thermolimosa</name>
    <dbReference type="NCBI Taxonomy" id="229919"/>
    <lineage>
        <taxon>Bacteria</taxon>
        <taxon>Bacillati</taxon>
        <taxon>Chloroflexota</taxon>
        <taxon>Anaerolineae</taxon>
        <taxon>Anaerolineales</taxon>
        <taxon>Anaerolineaceae</taxon>
        <taxon>Anaerolinea</taxon>
    </lineage>
</organism>
<protein>
    <recommendedName>
        <fullName evidence="1">Uroporphyrinogen decarboxylase (URO-D) domain-containing protein</fullName>
    </recommendedName>
</protein>
<dbReference type="InterPro" id="IPR052024">
    <property type="entry name" value="Methanogen_methyltrans"/>
</dbReference>
<dbReference type="PANTHER" id="PTHR47099">
    <property type="entry name" value="METHYLCOBAMIDE:COM METHYLTRANSFERASE MTBA"/>
    <property type="match status" value="1"/>
</dbReference>
<dbReference type="EMBL" id="DPBP01000004">
    <property type="protein sequence ID" value="HCE16403.1"/>
    <property type="molecule type" value="Genomic_DNA"/>
</dbReference>
<dbReference type="InterPro" id="IPR038071">
    <property type="entry name" value="UROD/MetE-like_sf"/>
</dbReference>
<dbReference type="GO" id="GO:0006779">
    <property type="term" value="P:porphyrin-containing compound biosynthetic process"/>
    <property type="evidence" value="ECO:0007669"/>
    <property type="project" value="InterPro"/>
</dbReference>